<comment type="caution">
    <text evidence="5">The sequence shown here is derived from an EMBL/GenBank/DDBJ whole genome shotgun (WGS) entry which is preliminary data.</text>
</comment>
<evidence type="ECO:0000313" key="5">
    <source>
        <dbReference type="EMBL" id="GAA1532099.1"/>
    </source>
</evidence>
<dbReference type="SUPFAM" id="SSF52540">
    <property type="entry name" value="P-loop containing nucleoside triphosphate hydrolases"/>
    <property type="match status" value="1"/>
</dbReference>
<feature type="repeat" description="WD" evidence="3">
    <location>
        <begin position="1070"/>
        <end position="1104"/>
    </location>
</feature>
<dbReference type="Pfam" id="PF00400">
    <property type="entry name" value="WD40"/>
    <property type="match status" value="7"/>
</dbReference>
<keyword evidence="2" id="KW-0677">Repeat</keyword>
<dbReference type="PROSITE" id="PS50082">
    <property type="entry name" value="WD_REPEATS_2"/>
    <property type="match status" value="6"/>
</dbReference>
<evidence type="ECO:0000256" key="2">
    <source>
        <dbReference type="ARBA" id="ARBA00022737"/>
    </source>
</evidence>
<dbReference type="InterPro" id="IPR001387">
    <property type="entry name" value="Cro/C1-type_HTH"/>
</dbReference>
<dbReference type="EMBL" id="BAAAOR010000028">
    <property type="protein sequence ID" value="GAA1532099.1"/>
    <property type="molecule type" value="Genomic_DNA"/>
</dbReference>
<feature type="repeat" description="WD" evidence="3">
    <location>
        <begin position="895"/>
        <end position="926"/>
    </location>
</feature>
<keyword evidence="6" id="KW-1185">Reference proteome</keyword>
<dbReference type="CDD" id="cd00093">
    <property type="entry name" value="HTH_XRE"/>
    <property type="match status" value="1"/>
</dbReference>
<feature type="repeat" description="WD" evidence="3">
    <location>
        <begin position="854"/>
        <end position="895"/>
    </location>
</feature>
<evidence type="ECO:0000256" key="1">
    <source>
        <dbReference type="ARBA" id="ARBA00022574"/>
    </source>
</evidence>
<name>A0ABN2B2C0_9ACTN</name>
<dbReference type="InterPro" id="IPR050349">
    <property type="entry name" value="WD_LIS1/nudF_dynein_reg"/>
</dbReference>
<keyword evidence="1 3" id="KW-0853">WD repeat</keyword>
<dbReference type="InterPro" id="IPR027417">
    <property type="entry name" value="P-loop_NTPase"/>
</dbReference>
<evidence type="ECO:0000313" key="6">
    <source>
        <dbReference type="Proteomes" id="UP001500842"/>
    </source>
</evidence>
<feature type="repeat" description="WD" evidence="3">
    <location>
        <begin position="767"/>
        <end position="796"/>
    </location>
</feature>
<proteinExistence type="predicted"/>
<dbReference type="InterPro" id="IPR001680">
    <property type="entry name" value="WD40_rpt"/>
</dbReference>
<dbReference type="CDD" id="cd00200">
    <property type="entry name" value="WD40"/>
    <property type="match status" value="1"/>
</dbReference>
<feature type="repeat" description="WD" evidence="3">
    <location>
        <begin position="1025"/>
        <end position="1058"/>
    </location>
</feature>
<dbReference type="Proteomes" id="UP001500842">
    <property type="component" value="Unassembled WGS sequence"/>
</dbReference>
<reference evidence="5 6" key="1">
    <citation type="journal article" date="2019" name="Int. J. Syst. Evol. Microbiol.">
        <title>The Global Catalogue of Microorganisms (GCM) 10K type strain sequencing project: providing services to taxonomists for standard genome sequencing and annotation.</title>
        <authorList>
            <consortium name="The Broad Institute Genomics Platform"/>
            <consortium name="The Broad Institute Genome Sequencing Center for Infectious Disease"/>
            <person name="Wu L."/>
            <person name="Ma J."/>
        </authorList>
    </citation>
    <scope>NUCLEOTIDE SEQUENCE [LARGE SCALE GENOMIC DNA]</scope>
    <source>
        <strain evidence="5 6">JCM 14942</strain>
    </source>
</reference>
<organism evidence="5 6">
    <name type="scientific">Nocardioides humi</name>
    <dbReference type="NCBI Taxonomy" id="449461"/>
    <lineage>
        <taxon>Bacteria</taxon>
        <taxon>Bacillati</taxon>
        <taxon>Actinomycetota</taxon>
        <taxon>Actinomycetes</taxon>
        <taxon>Propionibacteriales</taxon>
        <taxon>Nocardioidaceae</taxon>
        <taxon>Nocardioides</taxon>
    </lineage>
</organism>
<dbReference type="SUPFAM" id="SSF50978">
    <property type="entry name" value="WD40 repeat-like"/>
    <property type="match status" value="2"/>
</dbReference>
<dbReference type="InterPro" id="IPR010982">
    <property type="entry name" value="Lambda_DNA-bd_dom_sf"/>
</dbReference>
<dbReference type="PROSITE" id="PS00678">
    <property type="entry name" value="WD_REPEATS_1"/>
    <property type="match status" value="1"/>
</dbReference>
<accession>A0ABN2B2C0</accession>
<protein>
    <recommendedName>
        <fullName evidence="4">HTH cro/C1-type domain-containing protein</fullName>
    </recommendedName>
</protein>
<dbReference type="SMART" id="SM00320">
    <property type="entry name" value="WD40"/>
    <property type="match status" value="12"/>
</dbReference>
<feature type="domain" description="HTH cro/C1-type" evidence="4">
    <location>
        <begin position="33"/>
        <end position="73"/>
    </location>
</feature>
<dbReference type="Pfam" id="PF20703">
    <property type="entry name" value="nSTAND1"/>
    <property type="match status" value="1"/>
</dbReference>
<evidence type="ECO:0000256" key="3">
    <source>
        <dbReference type="PROSITE-ProRule" id="PRU00221"/>
    </source>
</evidence>
<sequence length="1275" mass="133842">MPDRAGHDAIGPVYDAAPDPTRIATRTDLAEALTAARQRARMTVREVARAAEVPTGTVGGYFSGRHLPNLTHLGPFQAVLTALGIEDHQSWQEAIERLRWTPSLRAAGQDAPYKGLDSYQPEDAAWFFGRDDLTTEIVGALGSRIATGGTVAVVGPSGSGKSSVLRAGVIPAVMGGGLPGKWRFVLVTPGDRPALARALAGGGQVLVVVDQLEELFTLCRDEAERHAFVDLLTTPPPGVLVVLGLRADFYAAAARVPALVPVLQDAQVVVGPMSPDQLRQAVTAPARQAGVTLDPDLVVRLLGDVAPRQHDLGAHDPGALPLLSHALRATWERSRRSQVTLADYEAAGGISGAVAQSADEIHDGLTPEEKGVARSLFLRLTADEGGFTVRRRVGWDELVDPQADDDLAAEVLERFVAARLVTADADTVEVSHEALLTAWPRIQKWIDRDREGLRLHRQLTDSSQAWEQAGRDPGILWRGARLEAARTWAADPDRPKSLNALEREFLAASQAATEAEAAGLLRRTRRLQQLLVAVAVLAVLALGATLLAVISRGHANDAARAAERERAAAESRQVAIQARALTTVDPALAQQLALASYRIAPTVEARSVLLDVSTRAPVTRIAVPTGPASLAISGDGTLIATGNVDGRLRLFAVRPDGSTPELGSVVVDAEEQLYGVAISPDDRLVAIGGTGDSVRLVDIGDPASPRLLDQALEAPGVEGMRFSPDGSQLVASTKDDIAYRWRLAPDGTATALGPISGFGGYLHWSDFSPDGTLIATSSSDGLVRLWDATAPQATDRPAHQVSVGILGPGGTTANAVPAVDFSPDGRTLAVGAKDGMVHLFRVGPDGLRPDGEPFGDFDAQINHVEFSADGTEIGAGSSDATVRVFDLATRTEVALLDNTTPVTSLFYVGDSHQVLFGSPDGYLRLWRRPGPSLPPVDGTIGTLDHAAAGRRLLVGYGGGAQVWDVADREAPVLLGGIASPDEEVLLNSRADLSDDGSLVAIGTGTGEVQLWAVAEPAAAHLLARFTASDTLIQSVAWAPGNTLLAVAGDDATLTLWDVADPGSPRLLATLADAADRVLDVAFGPDGATLIAASGDRSAYLYDVRAPAAPRLTAEIDDFENFVHAIGFAPDGRTVAIGSDDETIRLYDLRDPADPRRIGRPLRGPHGYVNSVAFTRDGRSVAAAADGAVWLWDVTEPATPTLTATLRPGPGSVQAVAASPVADVLIAGGGGAIGYVWDTDPVAVAVRLCGYAGTPLTTAEWERYVPGLKFAAPCAV</sequence>
<dbReference type="InterPro" id="IPR036322">
    <property type="entry name" value="WD40_repeat_dom_sf"/>
</dbReference>
<dbReference type="SUPFAM" id="SSF47413">
    <property type="entry name" value="lambda repressor-like DNA-binding domains"/>
    <property type="match status" value="1"/>
</dbReference>
<feature type="repeat" description="WD" evidence="3">
    <location>
        <begin position="1115"/>
        <end position="1156"/>
    </location>
</feature>
<dbReference type="PROSITE" id="PS50294">
    <property type="entry name" value="WD_REPEATS_REGION"/>
    <property type="match status" value="2"/>
</dbReference>
<dbReference type="Gene3D" id="2.130.10.10">
    <property type="entry name" value="YVTN repeat-like/Quinoprotein amine dehydrogenase"/>
    <property type="match status" value="4"/>
</dbReference>
<dbReference type="InterPro" id="IPR049052">
    <property type="entry name" value="nSTAND1"/>
</dbReference>
<evidence type="ECO:0000259" key="4">
    <source>
        <dbReference type="PROSITE" id="PS50943"/>
    </source>
</evidence>
<dbReference type="InterPro" id="IPR019775">
    <property type="entry name" value="WD40_repeat_CS"/>
</dbReference>
<dbReference type="InterPro" id="IPR015943">
    <property type="entry name" value="WD40/YVTN_repeat-like_dom_sf"/>
</dbReference>
<dbReference type="PROSITE" id="PS50943">
    <property type="entry name" value="HTH_CROC1"/>
    <property type="match status" value="1"/>
</dbReference>
<gene>
    <name evidence="5" type="ORF">GCM10009788_39080</name>
</gene>
<dbReference type="PANTHER" id="PTHR44129">
    <property type="entry name" value="WD REPEAT-CONTAINING PROTEIN POP1"/>
    <property type="match status" value="1"/>
</dbReference>